<evidence type="ECO:0000313" key="2">
    <source>
        <dbReference type="EMBL" id="SEF70730.1"/>
    </source>
</evidence>
<evidence type="ECO:0000256" key="1">
    <source>
        <dbReference type="SAM" id="Phobius"/>
    </source>
</evidence>
<name>A0A1H5U6U3_9VIBR</name>
<keyword evidence="3" id="KW-1185">Reference proteome</keyword>
<accession>A0A1H5U6U3</accession>
<dbReference type="OrthoDB" id="9788802at2"/>
<dbReference type="Proteomes" id="UP000236721">
    <property type="component" value="Unassembled WGS sequence"/>
</dbReference>
<dbReference type="RefSeq" id="WP_103879022.1">
    <property type="nucleotide sequence ID" value="NZ_FNVG01000003.1"/>
</dbReference>
<dbReference type="Pfam" id="PF07963">
    <property type="entry name" value="N_methyl"/>
    <property type="match status" value="1"/>
</dbReference>
<keyword evidence="1" id="KW-0812">Transmembrane</keyword>
<evidence type="ECO:0000313" key="3">
    <source>
        <dbReference type="Proteomes" id="UP000236721"/>
    </source>
</evidence>
<gene>
    <name evidence="2" type="ORF">SAMN04488244_10339</name>
</gene>
<dbReference type="NCBIfam" id="TIGR02532">
    <property type="entry name" value="IV_pilin_GFxxxE"/>
    <property type="match status" value="1"/>
</dbReference>
<dbReference type="InterPro" id="IPR012902">
    <property type="entry name" value="N_methyl_site"/>
</dbReference>
<dbReference type="SUPFAM" id="SSF54523">
    <property type="entry name" value="Pili subunits"/>
    <property type="match status" value="1"/>
</dbReference>
<proteinExistence type="predicted"/>
<reference evidence="3" key="1">
    <citation type="submission" date="2016-10" db="EMBL/GenBank/DDBJ databases">
        <authorList>
            <person name="Varghese N."/>
            <person name="Submissions S."/>
        </authorList>
    </citation>
    <scope>NUCLEOTIDE SEQUENCE [LARGE SCALE GENOMIC DNA]</scope>
    <source>
        <strain evidence="3">CGMCC 1.7062</strain>
    </source>
</reference>
<keyword evidence="1" id="KW-0472">Membrane</keyword>
<protein>
    <submittedName>
        <fullName evidence="2">MSHA biogenesis protein MshO</fullName>
    </submittedName>
</protein>
<dbReference type="EMBL" id="FNVG01000003">
    <property type="protein sequence ID" value="SEF70730.1"/>
    <property type="molecule type" value="Genomic_DNA"/>
</dbReference>
<dbReference type="AlphaFoldDB" id="A0A1H5U6U3"/>
<organism evidence="2 3">
    <name type="scientific">Vibrio hangzhouensis</name>
    <dbReference type="NCBI Taxonomy" id="462991"/>
    <lineage>
        <taxon>Bacteria</taxon>
        <taxon>Pseudomonadati</taxon>
        <taxon>Pseudomonadota</taxon>
        <taxon>Gammaproteobacteria</taxon>
        <taxon>Vibrionales</taxon>
        <taxon>Vibrionaceae</taxon>
        <taxon>Vibrio</taxon>
    </lineage>
</organism>
<dbReference type="InterPro" id="IPR045584">
    <property type="entry name" value="Pilin-like"/>
</dbReference>
<keyword evidence="1" id="KW-1133">Transmembrane helix</keyword>
<sequence length="242" mass="26821">MRVTTSKPLGFTLLELVITMVILGILFLGIAGFVEFGARGYVDSVARSKVQNQAQFVIEKMSRELKHAVPNSIQTTVNGQCVSFYPIVYSGFYHLDEQSTKTEFVLGNISAYPHSFSETEKLIINPSRQQDLESSRAVSLSGVQSITDGQYFSLNQLPVQGSVAQRLYVFNSAGKVNYCITIAGNIERNGVRVATNLDTTKSHFSYLDASLLRAALVRLTLVFNRASEESNFQYDVQVQNVP</sequence>
<feature type="transmembrane region" description="Helical" evidence="1">
    <location>
        <begin position="12"/>
        <end position="34"/>
    </location>
</feature>